<dbReference type="SUPFAM" id="SSF56601">
    <property type="entry name" value="beta-lactamase/transpeptidase-like"/>
    <property type="match status" value="1"/>
</dbReference>
<evidence type="ECO:0000313" key="3">
    <source>
        <dbReference type="Proteomes" id="UP000191285"/>
    </source>
</evidence>
<dbReference type="OrthoDB" id="428260at2759"/>
<accession>A0A1V6TMU5</accession>
<dbReference type="STRING" id="303698.A0A1V6TMU5"/>
<dbReference type="Proteomes" id="UP000191285">
    <property type="component" value="Unassembled WGS sequence"/>
</dbReference>
<dbReference type="PANTHER" id="PTHR43283">
    <property type="entry name" value="BETA-LACTAMASE-RELATED"/>
    <property type="match status" value="1"/>
</dbReference>
<evidence type="ECO:0000313" key="2">
    <source>
        <dbReference type="EMBL" id="OQE27725.1"/>
    </source>
</evidence>
<dbReference type="InterPro" id="IPR012338">
    <property type="entry name" value="Beta-lactam/transpept-like"/>
</dbReference>
<reference evidence="3" key="1">
    <citation type="journal article" date="2017" name="Nat. Microbiol.">
        <title>Global analysis of biosynthetic gene clusters reveals vast potential of secondary metabolite production in Penicillium species.</title>
        <authorList>
            <person name="Nielsen J.C."/>
            <person name="Grijseels S."/>
            <person name="Prigent S."/>
            <person name="Ji B."/>
            <person name="Dainat J."/>
            <person name="Nielsen K.F."/>
            <person name="Frisvad J.C."/>
            <person name="Workman M."/>
            <person name="Nielsen J."/>
        </authorList>
    </citation>
    <scope>NUCLEOTIDE SEQUENCE [LARGE SCALE GENOMIC DNA]</scope>
    <source>
        <strain evidence="3">IBT 24891</strain>
    </source>
</reference>
<sequence length="412" mass="45471">MPLNEQTTSHLRDIIDNACSDQQSGIPGTTVVVVGADGDELFAHSAGKRGTGSNEQMTLDNIFWIASCTKMLVGVACMQLVEQGKLGLDDGTQTERLCPELKALKVLRPDGSFEDKMRAITLRMLLTHTSGFGYSFFNERLRQWSYPVGVDEFSGRIEDVNLPLLFQPGEGWEYGVGIDWAGILLERVTGLKLGAYLQQYIFQPLDIENVSMIPNASMRERLAFMSYRGPDGILTARDHILRAPLVVDPDNKDEVDRVFNSGGAGIFAKPQEYCKVLALLLNNGTCPKTGIKLLTKETVDEMFSNQIPDFPNYSRQMIPAAKPDLTNPIPELYPVPGNPPQGWGLTFMLSNGGATGRSKSTGHWAGLPNLWWWADREKGVAGIVCTQILPFADAKVLGLWGEIESKIYRALD</sequence>
<proteinExistence type="predicted"/>
<dbReference type="PANTHER" id="PTHR43283:SF3">
    <property type="entry name" value="BETA-LACTAMASE FAMILY PROTEIN (AFU_ORTHOLOGUE AFUA_5G07500)"/>
    <property type="match status" value="1"/>
</dbReference>
<dbReference type="InterPro" id="IPR001466">
    <property type="entry name" value="Beta-lactam-related"/>
</dbReference>
<feature type="domain" description="Beta-lactamase-related" evidence="1">
    <location>
        <begin position="22"/>
        <end position="391"/>
    </location>
</feature>
<dbReference type="AlphaFoldDB" id="A0A1V6TMU5"/>
<organism evidence="2 3">
    <name type="scientific">Penicillium steckii</name>
    <dbReference type="NCBI Taxonomy" id="303698"/>
    <lineage>
        <taxon>Eukaryota</taxon>
        <taxon>Fungi</taxon>
        <taxon>Dikarya</taxon>
        <taxon>Ascomycota</taxon>
        <taxon>Pezizomycotina</taxon>
        <taxon>Eurotiomycetes</taxon>
        <taxon>Eurotiomycetidae</taxon>
        <taxon>Eurotiales</taxon>
        <taxon>Aspergillaceae</taxon>
        <taxon>Penicillium</taxon>
    </lineage>
</organism>
<dbReference type="Pfam" id="PF00144">
    <property type="entry name" value="Beta-lactamase"/>
    <property type="match status" value="1"/>
</dbReference>
<comment type="caution">
    <text evidence="2">The sequence shown here is derived from an EMBL/GenBank/DDBJ whole genome shotgun (WGS) entry which is preliminary data.</text>
</comment>
<keyword evidence="3" id="KW-1185">Reference proteome</keyword>
<name>A0A1V6TMU5_9EURO</name>
<gene>
    <name evidence="2" type="ORF">PENSTE_c004G09133</name>
</gene>
<dbReference type="EMBL" id="MLKD01000004">
    <property type="protein sequence ID" value="OQE27725.1"/>
    <property type="molecule type" value="Genomic_DNA"/>
</dbReference>
<evidence type="ECO:0000259" key="1">
    <source>
        <dbReference type="Pfam" id="PF00144"/>
    </source>
</evidence>
<dbReference type="Gene3D" id="3.40.710.10">
    <property type="entry name" value="DD-peptidase/beta-lactamase superfamily"/>
    <property type="match status" value="1"/>
</dbReference>
<protein>
    <recommendedName>
        <fullName evidence="1">Beta-lactamase-related domain-containing protein</fullName>
    </recommendedName>
</protein>
<dbReference type="InterPro" id="IPR050789">
    <property type="entry name" value="Diverse_Enzym_Activities"/>
</dbReference>